<dbReference type="EMBL" id="DS028133">
    <property type="protein sequence ID" value="EEY56234.1"/>
    <property type="molecule type" value="Genomic_DNA"/>
</dbReference>
<comment type="subcellular location">
    <subcellularLocation>
        <location evidence="1">Host cell</location>
    </subcellularLocation>
    <subcellularLocation>
        <location evidence="2">Secreted</location>
    </subcellularLocation>
</comment>
<dbReference type="Proteomes" id="UP000006643">
    <property type="component" value="Unassembled WGS sequence"/>
</dbReference>
<dbReference type="VEuPathDB" id="FungiDB:PITG_09043"/>
<accession>D0NDS7</accession>
<dbReference type="Pfam" id="PF20147">
    <property type="entry name" value="Crinkler"/>
    <property type="match status" value="1"/>
</dbReference>
<dbReference type="OrthoDB" id="125368at2759"/>
<evidence type="ECO:0000256" key="2">
    <source>
        <dbReference type="ARBA" id="ARBA00004613"/>
    </source>
</evidence>
<dbReference type="GO" id="GO:0005576">
    <property type="term" value="C:extracellular region"/>
    <property type="evidence" value="ECO:0007669"/>
    <property type="project" value="UniProtKB-SubCell"/>
</dbReference>
<dbReference type="eggNOG" id="ENOG502SN4N">
    <property type="taxonomic scope" value="Eukaryota"/>
</dbReference>
<dbReference type="AlphaFoldDB" id="D0NDS7"/>
<reference evidence="7" key="1">
    <citation type="journal article" date="2009" name="Nature">
        <title>Genome sequence and analysis of the Irish potato famine pathogen Phytophthora infestans.</title>
        <authorList>
            <consortium name="The Broad Institute Genome Sequencing Platform"/>
            <person name="Haas B.J."/>
            <person name="Kamoun S."/>
            <person name="Zody M.C."/>
            <person name="Jiang R.H."/>
            <person name="Handsaker R.E."/>
            <person name="Cano L.M."/>
            <person name="Grabherr M."/>
            <person name="Kodira C.D."/>
            <person name="Raffaele S."/>
            <person name="Torto-Alalibo T."/>
            <person name="Bozkurt T.O."/>
            <person name="Ah-Fong A.M."/>
            <person name="Alvarado L."/>
            <person name="Anderson V.L."/>
            <person name="Armstrong M.R."/>
            <person name="Avrova A."/>
            <person name="Baxter L."/>
            <person name="Beynon J."/>
            <person name="Boevink P.C."/>
            <person name="Bollmann S.R."/>
            <person name="Bos J.I."/>
            <person name="Bulone V."/>
            <person name="Cai G."/>
            <person name="Cakir C."/>
            <person name="Carrington J.C."/>
            <person name="Chawner M."/>
            <person name="Conti L."/>
            <person name="Costanzo S."/>
            <person name="Ewan R."/>
            <person name="Fahlgren N."/>
            <person name="Fischbach M.A."/>
            <person name="Fugelstad J."/>
            <person name="Gilroy E.M."/>
            <person name="Gnerre S."/>
            <person name="Green P.J."/>
            <person name="Grenville-Briggs L.J."/>
            <person name="Griffith J."/>
            <person name="Grunwald N.J."/>
            <person name="Horn K."/>
            <person name="Horner N.R."/>
            <person name="Hu C.H."/>
            <person name="Huitema E."/>
            <person name="Jeong D.H."/>
            <person name="Jones A.M."/>
            <person name="Jones J.D."/>
            <person name="Jones R.W."/>
            <person name="Karlsson E.K."/>
            <person name="Kunjeti S.G."/>
            <person name="Lamour K."/>
            <person name="Liu Z."/>
            <person name="Ma L."/>
            <person name="Maclean D."/>
            <person name="Chibucos M.C."/>
            <person name="McDonald H."/>
            <person name="McWalters J."/>
            <person name="Meijer H.J."/>
            <person name="Morgan W."/>
            <person name="Morris P.F."/>
            <person name="Munro C.A."/>
            <person name="O'Neill K."/>
            <person name="Ospina-Giraldo M."/>
            <person name="Pinzon A."/>
            <person name="Pritchard L."/>
            <person name="Ramsahoye B."/>
            <person name="Ren Q."/>
            <person name="Restrepo S."/>
            <person name="Roy S."/>
            <person name="Sadanandom A."/>
            <person name="Savidor A."/>
            <person name="Schornack S."/>
            <person name="Schwartz D.C."/>
            <person name="Schumann U.D."/>
            <person name="Schwessinger B."/>
            <person name="Seyer L."/>
            <person name="Sharpe T."/>
            <person name="Silvar C."/>
            <person name="Song J."/>
            <person name="Studholme D.J."/>
            <person name="Sykes S."/>
            <person name="Thines M."/>
            <person name="van de Vondervoort P.J."/>
            <person name="Phuntumart V."/>
            <person name="Wawra S."/>
            <person name="Weide R."/>
            <person name="Win J."/>
            <person name="Young C."/>
            <person name="Zhou S."/>
            <person name="Fry W."/>
            <person name="Meyers B.C."/>
            <person name="van West P."/>
            <person name="Ristaino J."/>
            <person name="Govers F."/>
            <person name="Birch P.R."/>
            <person name="Whisson S.C."/>
            <person name="Judelson H.S."/>
            <person name="Nusbaum C."/>
        </authorList>
    </citation>
    <scope>NUCLEOTIDE SEQUENCE [LARGE SCALE GENOMIC DNA]</scope>
    <source>
        <strain evidence="7">T30-4</strain>
    </source>
</reference>
<dbReference type="STRING" id="403677.D0NDS7"/>
<organism evidence="6 7">
    <name type="scientific">Phytophthora infestans (strain T30-4)</name>
    <name type="common">Potato late blight agent</name>
    <dbReference type="NCBI Taxonomy" id="403677"/>
    <lineage>
        <taxon>Eukaryota</taxon>
        <taxon>Sar</taxon>
        <taxon>Stramenopiles</taxon>
        <taxon>Oomycota</taxon>
        <taxon>Peronosporomycetes</taxon>
        <taxon>Peronosporales</taxon>
        <taxon>Peronosporaceae</taxon>
        <taxon>Phytophthora</taxon>
    </lineage>
</organism>
<dbReference type="KEGG" id="pif:PITG_09043"/>
<feature type="domain" description="Crinkler effector protein N-terminal" evidence="5">
    <location>
        <begin position="2"/>
        <end position="117"/>
    </location>
</feature>
<sequence length="416" mass="45990">MVKFFCAVVGVAESVFSVRVDESDSVDDLKEAIKAKKKNDLKDVDAYKLKLFLAKTADSKWLSSRLEDVTKLKKGEKTALIEALTSEDKELQGEDSLEDVLIGMDPPSTSQIHVLVVVPRSTGDDDAWSPMDPKVQLNLWKSVVRVSSEDVCSGTALVVDQTPTHLYLMTNLHMWTDATFADHLSAHFKSEIKWCLRLFPSMKTSGRKRKDADVKDANVAMQPRRKSPRTTAMKTPALSGKPLVVVEQLLPDMKKPEEVIRFSLDKDTCWSSSAAFDFAIFKVAVPRDNKLVRCKMSLKAYDTKNVDVFGFPGALQDQHFGNAYASFPAKITGWRGNQMILSSLSAPTLSGSALVCTKYGVPVGYIGGLDGSMKNKQYQSYAFTFQGLIPELPSLIPKVKQRTSYSLYSASGSEST</sequence>
<name>D0NDS7_PHYIT</name>
<evidence type="ECO:0000259" key="5">
    <source>
        <dbReference type="Pfam" id="PF20147"/>
    </source>
</evidence>
<keyword evidence="7" id="KW-1185">Reference proteome</keyword>
<evidence type="ECO:0000256" key="1">
    <source>
        <dbReference type="ARBA" id="ARBA00004340"/>
    </source>
</evidence>
<proteinExistence type="predicted"/>
<dbReference type="GeneID" id="9462527"/>
<gene>
    <name evidence="6" type="ORF">PITG_09043</name>
</gene>
<feature type="region of interest" description="Disordered" evidence="4">
    <location>
        <begin position="207"/>
        <end position="234"/>
    </location>
</feature>
<keyword evidence="3" id="KW-0964">Secreted</keyword>
<dbReference type="RefSeq" id="XP_002903064.1">
    <property type="nucleotide sequence ID" value="XM_002903018.1"/>
</dbReference>
<evidence type="ECO:0000256" key="4">
    <source>
        <dbReference type="SAM" id="MobiDB-lite"/>
    </source>
</evidence>
<dbReference type="HOGENOM" id="CLU_661351_0_0_1"/>
<dbReference type="InterPro" id="IPR045379">
    <property type="entry name" value="Crinkler_N"/>
</dbReference>
<evidence type="ECO:0000256" key="3">
    <source>
        <dbReference type="ARBA" id="ARBA00022525"/>
    </source>
</evidence>
<dbReference type="InParanoid" id="D0NDS7"/>
<protein>
    <submittedName>
        <fullName evidence="6">Crinkler (CRN) family protein</fullName>
    </submittedName>
</protein>
<evidence type="ECO:0000313" key="7">
    <source>
        <dbReference type="Proteomes" id="UP000006643"/>
    </source>
</evidence>
<dbReference type="GO" id="GO:0043657">
    <property type="term" value="C:host cell"/>
    <property type="evidence" value="ECO:0007669"/>
    <property type="project" value="UniProtKB-SubCell"/>
</dbReference>
<evidence type="ECO:0000313" key="6">
    <source>
        <dbReference type="EMBL" id="EEY56234.1"/>
    </source>
</evidence>